<feature type="chain" id="PRO_5037245573" evidence="2">
    <location>
        <begin position="21"/>
        <end position="463"/>
    </location>
</feature>
<evidence type="ECO:0000256" key="1">
    <source>
        <dbReference type="ARBA" id="ARBA00022801"/>
    </source>
</evidence>
<dbReference type="InterPro" id="IPR029058">
    <property type="entry name" value="AB_hydrolase_fold"/>
</dbReference>
<dbReference type="PANTHER" id="PTHR43265">
    <property type="entry name" value="ESTERASE ESTD"/>
    <property type="match status" value="1"/>
</dbReference>
<evidence type="ECO:0000313" key="5">
    <source>
        <dbReference type="Proteomes" id="UP000753961"/>
    </source>
</evidence>
<comment type="caution">
    <text evidence="4">The sequence shown here is derived from an EMBL/GenBank/DDBJ whole genome shotgun (WGS) entry which is preliminary data.</text>
</comment>
<evidence type="ECO:0000313" key="4">
    <source>
        <dbReference type="EMBL" id="MBY5958961.1"/>
    </source>
</evidence>
<dbReference type="Pfam" id="PF02129">
    <property type="entry name" value="Peptidase_S15"/>
    <property type="match status" value="1"/>
</dbReference>
<dbReference type="PANTHER" id="PTHR43265:SF1">
    <property type="entry name" value="ESTERASE ESTD"/>
    <property type="match status" value="1"/>
</dbReference>
<dbReference type="SUPFAM" id="SSF53474">
    <property type="entry name" value="alpha/beta-Hydrolases"/>
    <property type="match status" value="1"/>
</dbReference>
<feature type="domain" description="Xaa-Pro dipeptidyl-peptidase-like" evidence="3">
    <location>
        <begin position="148"/>
        <end position="403"/>
    </location>
</feature>
<keyword evidence="5" id="KW-1185">Reference proteome</keyword>
<dbReference type="GO" id="GO:0004252">
    <property type="term" value="F:serine-type endopeptidase activity"/>
    <property type="evidence" value="ECO:0007669"/>
    <property type="project" value="InterPro"/>
</dbReference>
<feature type="signal peptide" evidence="2">
    <location>
        <begin position="1"/>
        <end position="20"/>
    </location>
</feature>
<dbReference type="InterPro" id="IPR000383">
    <property type="entry name" value="Xaa-Pro-like_dom"/>
</dbReference>
<reference evidence="4" key="1">
    <citation type="submission" date="2021-06" db="EMBL/GenBank/DDBJ databases">
        <title>44 bacteria genomes isolated from Dapeng, Shenzhen.</title>
        <authorList>
            <person name="Zheng W."/>
            <person name="Yu S."/>
            <person name="Huang Y."/>
        </authorList>
    </citation>
    <scope>NUCLEOTIDE SEQUENCE</scope>
    <source>
        <strain evidence="4">DP5N28-2</strain>
    </source>
</reference>
<organism evidence="4 5">
    <name type="scientific">Membranihabitans marinus</name>
    <dbReference type="NCBI Taxonomy" id="1227546"/>
    <lineage>
        <taxon>Bacteria</taxon>
        <taxon>Pseudomonadati</taxon>
        <taxon>Bacteroidota</taxon>
        <taxon>Saprospiria</taxon>
        <taxon>Saprospirales</taxon>
        <taxon>Saprospiraceae</taxon>
        <taxon>Membranihabitans</taxon>
    </lineage>
</organism>
<dbReference type="InterPro" id="IPR002471">
    <property type="entry name" value="Pept_S9_AS"/>
</dbReference>
<evidence type="ECO:0000256" key="2">
    <source>
        <dbReference type="SAM" id="SignalP"/>
    </source>
</evidence>
<keyword evidence="2" id="KW-0732">Signal</keyword>
<dbReference type="EMBL" id="JAHVHU010000011">
    <property type="protein sequence ID" value="MBY5958961.1"/>
    <property type="molecule type" value="Genomic_DNA"/>
</dbReference>
<dbReference type="GO" id="GO:0052689">
    <property type="term" value="F:carboxylic ester hydrolase activity"/>
    <property type="evidence" value="ECO:0007669"/>
    <property type="project" value="TreeGrafter"/>
</dbReference>
<dbReference type="AlphaFoldDB" id="A0A953LBX3"/>
<sequence>MKKLCLLNVILFSFLTILSAQQLQGSWSGELKTPVGELTLVLHIQDSAGVYTAVLDSPDQNATGIPATKITFENQQLHVELAHGAILYDGKLLENDSIRGTFQQSGMSIPLTLHKGAVKEKVLQRPQHPTPRFPYASEEVTFSNAKADGIRLAGTLTRPAGDGPFPAVVLISGSGPQDRDETIMGHKPFWVLSDDLTRKGIAVLRYDDRGTAASEGDFSAGTTADFATDAAAAVSFLQKRSDINSDKIGLLGHSEGGIVASMVAAEDQNIAFVVLLAAPGVDGREILMDQSALIAEASGASQEQMETASEINRRIYDILLQEDRSPSVRDSLIQLLASGMPESTPKEQRLTAAESQADQLMSPWFRYFLSNDPTRYLENVRAPVLAIGGGKDLQVPAEENIDAIKRALKKAGNTRVATKIYPELNHLFQHATTGLMNEYGESTETIAPIVLETVTDWIVNQVR</sequence>
<dbReference type="InterPro" id="IPR053145">
    <property type="entry name" value="AB_hydrolase_Est10"/>
</dbReference>
<name>A0A953LBX3_9BACT</name>
<gene>
    <name evidence="4" type="ORF">KUV50_12490</name>
</gene>
<dbReference type="Proteomes" id="UP000753961">
    <property type="component" value="Unassembled WGS sequence"/>
</dbReference>
<accession>A0A953LBX3</accession>
<dbReference type="Gene3D" id="3.40.50.1820">
    <property type="entry name" value="alpha/beta hydrolase"/>
    <property type="match status" value="1"/>
</dbReference>
<proteinExistence type="predicted"/>
<dbReference type="RefSeq" id="WP_222580498.1">
    <property type="nucleotide sequence ID" value="NZ_JAHVHU010000011.1"/>
</dbReference>
<keyword evidence="1 4" id="KW-0378">Hydrolase</keyword>
<dbReference type="PROSITE" id="PS00708">
    <property type="entry name" value="PRO_ENDOPEP_SER"/>
    <property type="match status" value="1"/>
</dbReference>
<evidence type="ECO:0000259" key="3">
    <source>
        <dbReference type="Pfam" id="PF02129"/>
    </source>
</evidence>
<protein>
    <submittedName>
        <fullName evidence="4">Alpha/beta fold hydrolase</fullName>
    </submittedName>
</protein>
<dbReference type="GO" id="GO:0006508">
    <property type="term" value="P:proteolysis"/>
    <property type="evidence" value="ECO:0007669"/>
    <property type="project" value="InterPro"/>
</dbReference>